<sequence>MWGAIFVPLFTVLFDFSMIGTTDPGGCRALGDLKQCFRRHLVLMNSSGEYRICIAYFVDKATGTSLEGLPGLPDVFAGTLVGLTYDKRSYYDDLMLKVRHAKRPILIPLT</sequence>
<evidence type="ECO:0000256" key="1">
    <source>
        <dbReference type="SAM" id="SignalP"/>
    </source>
</evidence>
<reference evidence="2 3" key="1">
    <citation type="journal article" date="2013" name="Nat. Genet.">
        <title>The high-quality draft genome of peach (Prunus persica) identifies unique patterns of genetic diversity, domestication and genome evolution.</title>
        <authorList>
            <consortium name="International Peach Genome Initiative"/>
            <person name="Verde I."/>
            <person name="Abbott A.G."/>
            <person name="Scalabrin S."/>
            <person name="Jung S."/>
            <person name="Shu S."/>
            <person name="Marroni F."/>
            <person name="Zhebentyayeva T."/>
            <person name="Dettori M.T."/>
            <person name="Grimwood J."/>
            <person name="Cattonaro F."/>
            <person name="Zuccolo A."/>
            <person name="Rossini L."/>
            <person name="Jenkins J."/>
            <person name="Vendramin E."/>
            <person name="Meisel L.A."/>
            <person name="Decroocq V."/>
            <person name="Sosinski B."/>
            <person name="Prochnik S."/>
            <person name="Mitros T."/>
            <person name="Policriti A."/>
            <person name="Cipriani G."/>
            <person name="Dondini L."/>
            <person name="Ficklin S."/>
            <person name="Goodstein D.M."/>
            <person name="Xuan P."/>
            <person name="Del Fabbro C."/>
            <person name="Aramini V."/>
            <person name="Copetti D."/>
            <person name="Gonzalez S."/>
            <person name="Horner D.S."/>
            <person name="Falchi R."/>
            <person name="Lucas S."/>
            <person name="Mica E."/>
            <person name="Maldonado J."/>
            <person name="Lazzari B."/>
            <person name="Bielenberg D."/>
            <person name="Pirona R."/>
            <person name="Miculan M."/>
            <person name="Barakat A."/>
            <person name="Testolin R."/>
            <person name="Stella A."/>
            <person name="Tartarini S."/>
            <person name="Tonutti P."/>
            <person name="Arus P."/>
            <person name="Orellana A."/>
            <person name="Wells C."/>
            <person name="Main D."/>
            <person name="Vizzotto G."/>
            <person name="Silva H."/>
            <person name="Salamini F."/>
            <person name="Schmutz J."/>
            <person name="Morgante M."/>
            <person name="Rokhsar D.S."/>
        </authorList>
    </citation>
    <scope>NUCLEOTIDE SEQUENCE [LARGE SCALE GENOMIC DNA]</scope>
    <source>
        <strain evidence="3">cv. Nemared</strain>
    </source>
</reference>
<feature type="signal peptide" evidence="1">
    <location>
        <begin position="1"/>
        <end position="24"/>
    </location>
</feature>
<proteinExistence type="predicted"/>
<dbReference type="AlphaFoldDB" id="A0A251R3Q0"/>
<keyword evidence="3" id="KW-1185">Reference proteome</keyword>
<protein>
    <submittedName>
        <fullName evidence="2">Uncharacterized protein</fullName>
    </submittedName>
</protein>
<feature type="chain" id="PRO_5012693515" evidence="1">
    <location>
        <begin position="25"/>
        <end position="110"/>
    </location>
</feature>
<dbReference type="EMBL" id="CM007651">
    <property type="protein sequence ID" value="ONI30626.1"/>
    <property type="molecule type" value="Genomic_DNA"/>
</dbReference>
<dbReference type="Proteomes" id="UP000006882">
    <property type="component" value="Chromosome G1"/>
</dbReference>
<name>A0A251R3Q0_PRUPE</name>
<keyword evidence="1" id="KW-0732">Signal</keyword>
<organism evidence="2 3">
    <name type="scientific">Prunus persica</name>
    <name type="common">Peach</name>
    <name type="synonym">Amygdalus persica</name>
    <dbReference type="NCBI Taxonomy" id="3760"/>
    <lineage>
        <taxon>Eukaryota</taxon>
        <taxon>Viridiplantae</taxon>
        <taxon>Streptophyta</taxon>
        <taxon>Embryophyta</taxon>
        <taxon>Tracheophyta</taxon>
        <taxon>Spermatophyta</taxon>
        <taxon>Magnoliopsida</taxon>
        <taxon>eudicotyledons</taxon>
        <taxon>Gunneridae</taxon>
        <taxon>Pentapetalae</taxon>
        <taxon>rosids</taxon>
        <taxon>fabids</taxon>
        <taxon>Rosales</taxon>
        <taxon>Rosaceae</taxon>
        <taxon>Amygdaloideae</taxon>
        <taxon>Amygdaleae</taxon>
        <taxon>Prunus</taxon>
    </lineage>
</organism>
<dbReference type="Gramene" id="ONI30626">
    <property type="protein sequence ID" value="ONI30626"/>
    <property type="gene ID" value="PRUPE_1G263200"/>
</dbReference>
<evidence type="ECO:0000313" key="3">
    <source>
        <dbReference type="Proteomes" id="UP000006882"/>
    </source>
</evidence>
<gene>
    <name evidence="2" type="ORF">PRUPE_1G263200</name>
</gene>
<evidence type="ECO:0000313" key="2">
    <source>
        <dbReference type="EMBL" id="ONI30626.1"/>
    </source>
</evidence>
<accession>A0A251R3Q0</accession>